<dbReference type="InterPro" id="IPR028082">
    <property type="entry name" value="Peripla_BP_I"/>
</dbReference>
<dbReference type="PANTHER" id="PTHR46847:SF1">
    <property type="entry name" value="D-ALLOSE-BINDING PERIPLASMIC PROTEIN-RELATED"/>
    <property type="match status" value="1"/>
</dbReference>
<dbReference type="GO" id="GO:0030246">
    <property type="term" value="F:carbohydrate binding"/>
    <property type="evidence" value="ECO:0007669"/>
    <property type="project" value="UniProtKB-ARBA"/>
</dbReference>
<dbReference type="Pfam" id="PF13407">
    <property type="entry name" value="Peripla_BP_4"/>
    <property type="match status" value="1"/>
</dbReference>
<gene>
    <name evidence="6" type="ORF">MPL3356_20025</name>
    <name evidence="7" type="ORF">MPL3365_30907</name>
</gene>
<evidence type="ECO:0000256" key="2">
    <source>
        <dbReference type="ARBA" id="ARBA00007639"/>
    </source>
</evidence>
<dbReference type="PANTHER" id="PTHR46847">
    <property type="entry name" value="D-ALLOSE-BINDING PERIPLASMIC PROTEIN-RELATED"/>
    <property type="match status" value="1"/>
</dbReference>
<feature type="signal peptide" evidence="4">
    <location>
        <begin position="1"/>
        <end position="27"/>
    </location>
</feature>
<evidence type="ECO:0000256" key="4">
    <source>
        <dbReference type="SAM" id="SignalP"/>
    </source>
</evidence>
<organism evidence="6 8">
    <name type="scientific">Mesorhizobium plurifarium</name>
    <dbReference type="NCBI Taxonomy" id="69974"/>
    <lineage>
        <taxon>Bacteria</taxon>
        <taxon>Pseudomonadati</taxon>
        <taxon>Pseudomonadota</taxon>
        <taxon>Alphaproteobacteria</taxon>
        <taxon>Hyphomicrobiales</taxon>
        <taxon>Phyllobacteriaceae</taxon>
        <taxon>Mesorhizobium</taxon>
    </lineage>
</organism>
<dbReference type="GO" id="GO:0030313">
    <property type="term" value="C:cell envelope"/>
    <property type="evidence" value="ECO:0007669"/>
    <property type="project" value="UniProtKB-SubCell"/>
</dbReference>
<dbReference type="InterPro" id="IPR025997">
    <property type="entry name" value="SBP_2_dom"/>
</dbReference>
<evidence type="ECO:0000259" key="5">
    <source>
        <dbReference type="Pfam" id="PF13407"/>
    </source>
</evidence>
<feature type="domain" description="Periplasmic binding protein" evidence="5">
    <location>
        <begin position="45"/>
        <end position="299"/>
    </location>
</feature>
<sequence>MNFAKLTKLLLATAVAGGLMAPGMAFAAAKSSKVILLTVTEECEYCALHQRAFKEVAAAAGIDLEVKINNYDAAEQASQVDQAIAQKPDAIVLWPADASAIVPSLRKIKQAGIPLVITNSRPDEKYSQFWDVFTGPSDIGNGESAGEAMIKGFADKKLGSEGKVFIVEGVPGTPPQIQRSQGFEDVLGKKASGIQVAGKQNGNWDQTKATDAAAALFTQLGSGVKGVYAQADNMMSGVIVAAKRAGIDPASLVLVGSNCSIEGVNQINDGTQYATVLQSPIDDGKYAAQAVADLLDGKKVEKQIFLPHEIITKANVADCNAALGR</sequence>
<evidence type="ECO:0000256" key="1">
    <source>
        <dbReference type="ARBA" id="ARBA00004196"/>
    </source>
</evidence>
<comment type="subcellular location">
    <subcellularLocation>
        <location evidence="1">Cell envelope</location>
    </subcellularLocation>
</comment>
<dbReference type="SUPFAM" id="SSF53822">
    <property type="entry name" value="Periplasmic binding protein-like I"/>
    <property type="match status" value="1"/>
</dbReference>
<dbReference type="EMBL" id="CCMZ01000012">
    <property type="protein sequence ID" value="CDX15735.1"/>
    <property type="molecule type" value="Genomic_DNA"/>
</dbReference>
<dbReference type="EMBL" id="CCNE01000023">
    <property type="protein sequence ID" value="CDX59892.1"/>
    <property type="molecule type" value="Genomic_DNA"/>
</dbReference>
<dbReference type="Proteomes" id="UP000045285">
    <property type="component" value="Unassembled WGS sequence"/>
</dbReference>
<dbReference type="Gene3D" id="3.40.50.2300">
    <property type="match status" value="2"/>
</dbReference>
<evidence type="ECO:0000313" key="8">
    <source>
        <dbReference type="Proteomes" id="UP000045285"/>
    </source>
</evidence>
<protein>
    <submittedName>
        <fullName evidence="6">Monosaccharide ABC transporter substrate-binding protein, CUT2 family</fullName>
    </submittedName>
</protein>
<evidence type="ECO:0000313" key="9">
    <source>
        <dbReference type="Proteomes" id="UP000046122"/>
    </source>
</evidence>
<evidence type="ECO:0000313" key="7">
    <source>
        <dbReference type="EMBL" id="CDX59892.1"/>
    </source>
</evidence>
<name>A0A090F996_MESPL</name>
<feature type="chain" id="PRO_5007380987" evidence="4">
    <location>
        <begin position="28"/>
        <end position="325"/>
    </location>
</feature>
<comment type="similarity">
    <text evidence="2">Belongs to the bacterial solute-binding protein 2 family.</text>
</comment>
<reference evidence="8" key="1">
    <citation type="submission" date="2014-08" db="EMBL/GenBank/DDBJ databases">
        <authorList>
            <person name="Moulin L."/>
        </authorList>
    </citation>
    <scope>NUCLEOTIDE SEQUENCE [LARGE SCALE GENOMIC DNA]</scope>
</reference>
<accession>A0A090F996</accession>
<dbReference type="AlphaFoldDB" id="A0A090F996"/>
<keyword evidence="8" id="KW-1185">Reference proteome</keyword>
<reference evidence="6 9" key="2">
    <citation type="submission" date="2014-08" db="EMBL/GenBank/DDBJ databases">
        <authorList>
            <person name="Moulin Lionel"/>
        </authorList>
    </citation>
    <scope>NUCLEOTIDE SEQUENCE [LARGE SCALE GENOMIC DNA]</scope>
</reference>
<dbReference type="CDD" id="cd01536">
    <property type="entry name" value="PBP1_ABC_sugar_binding-like"/>
    <property type="match status" value="1"/>
</dbReference>
<dbReference type="Proteomes" id="UP000046122">
    <property type="component" value="Unassembled WGS sequence"/>
</dbReference>
<proteinExistence type="inferred from homology"/>
<evidence type="ECO:0000256" key="3">
    <source>
        <dbReference type="ARBA" id="ARBA00022729"/>
    </source>
</evidence>
<keyword evidence="3 4" id="KW-0732">Signal</keyword>
<evidence type="ECO:0000313" key="6">
    <source>
        <dbReference type="EMBL" id="CDX15735.1"/>
    </source>
</evidence>